<dbReference type="Pfam" id="PF04749">
    <property type="entry name" value="PLAC8"/>
    <property type="match status" value="1"/>
</dbReference>
<dbReference type="GO" id="GO:0016874">
    <property type="term" value="F:ligase activity"/>
    <property type="evidence" value="ECO:0007669"/>
    <property type="project" value="UniProtKB-KW"/>
</dbReference>
<evidence type="ECO:0000313" key="5">
    <source>
        <dbReference type="EMBL" id="RVW69484.1"/>
    </source>
</evidence>
<sequence>MGVNKTADDVETLGIPVGSAPLNSTAIAEMGRIEASELSGGQPMAQPVGMSPVIQQPQLPSIQGGFYQDHATSGMVENFVNGRPWTTGLFDCHEHKTNGNYCMISVMTTFFPCVTFGQIAEVVDEGEMTCPLGSFIYLLMMPALCSQWIMGSKYRAKLRRKYDLVEAPHQDIVSHIFCPCCSLCQEFRELKIRGLDPALGWKGILAQRQRGLNQDQELKVPPNQAMFKGKSRGREEKRSSTTCTESKPQTPLILTDFRNTTYPRMPPFNKVFNHFIPIYLRHPCLHSPSLPLRFSALRFLSVDAGLLAARYSTFMEVIKAVARQGSATVESVAIRANQKSYSYNQLISSARKISSLLCNGDIKPTYGMGKHKHSGNGHLGGARIGIVAKPSVEFVAGILGTWFSGGVAVPLALSYPEAELLHVMNDSDVSMILSTEDYRELMENVAAKSSAQFSLIPPVPSIPSPTSARDYPQTGEIVADKSLQGEIGKWNKLEDEDPALIIYTSGTTGKPKGVVHTHKSINSQVEFMPKFSVRGIWQRWRESHPKDGTKVDDAITVFTGVPTMYTRLIQGYEAMDPELQAASASAASKLRLMMCGSSALPYPVMQQWETITGHRLLERYGMTEFVMAISNPLKGVRKGGTVGKPLPGVQVKILADESETETTGVGELCIKSPSLFKEYWKLPEVTKESFIDGGFFKTGDAVKVDDDGYYIILGRTSADIMKVGGYKLSALEIEAALLEANKDYGEAVCAIIVPEADEKKKQEEELKPAISLEELCTWAKEKLAPYKLPTQLLLWDLLPRNAMGKVNKKELKRKLAAEGH</sequence>
<dbReference type="PROSITE" id="PS00455">
    <property type="entry name" value="AMP_BINDING"/>
    <property type="match status" value="1"/>
</dbReference>
<dbReference type="Pfam" id="PF13193">
    <property type="entry name" value="AMP-binding_C"/>
    <property type="match status" value="1"/>
</dbReference>
<reference evidence="5 6" key="1">
    <citation type="journal article" date="2018" name="PLoS Genet.">
        <title>Population sequencing reveals clonal diversity and ancestral inbreeding in the grapevine cultivar Chardonnay.</title>
        <authorList>
            <person name="Roach M.J."/>
            <person name="Johnson D.L."/>
            <person name="Bohlmann J."/>
            <person name="van Vuuren H.J."/>
            <person name="Jones S.J."/>
            <person name="Pretorius I.S."/>
            <person name="Schmidt S.A."/>
            <person name="Borneman A.R."/>
        </authorList>
    </citation>
    <scope>NUCLEOTIDE SEQUENCE [LARGE SCALE GENOMIC DNA]</scope>
    <source>
        <strain evidence="6">cv. Chardonnay</strain>
        <tissue evidence="5">Leaf</tissue>
    </source>
</reference>
<dbReference type="AlphaFoldDB" id="A0A438GB99"/>
<feature type="domain" description="AMP-dependent synthetase/ligase" evidence="3">
    <location>
        <begin position="377"/>
        <end position="528"/>
    </location>
</feature>
<keyword evidence="5" id="KW-0436">Ligase</keyword>
<dbReference type="InterPro" id="IPR020845">
    <property type="entry name" value="AMP-binding_CS"/>
</dbReference>
<dbReference type="CDD" id="cd05941">
    <property type="entry name" value="MCS"/>
    <property type="match status" value="1"/>
</dbReference>
<evidence type="ECO:0000256" key="1">
    <source>
        <dbReference type="ARBA" id="ARBA00006432"/>
    </source>
</evidence>
<evidence type="ECO:0000259" key="3">
    <source>
        <dbReference type="Pfam" id="PF00501"/>
    </source>
</evidence>
<dbReference type="Proteomes" id="UP000288805">
    <property type="component" value="Unassembled WGS sequence"/>
</dbReference>
<comment type="caution">
    <text evidence="5">The sequence shown here is derived from an EMBL/GenBank/DDBJ whole genome shotgun (WGS) entry which is preliminary data.</text>
</comment>
<gene>
    <name evidence="5" type="primary">AAE13_1</name>
    <name evidence="5" type="ORF">CK203_054491</name>
</gene>
<dbReference type="EMBL" id="QGNW01000496">
    <property type="protein sequence ID" value="RVW69484.1"/>
    <property type="molecule type" value="Genomic_DNA"/>
</dbReference>
<name>A0A438GB99_VITVI</name>
<dbReference type="Gene3D" id="3.30.300.30">
    <property type="match status" value="1"/>
</dbReference>
<evidence type="ECO:0000313" key="6">
    <source>
        <dbReference type="Proteomes" id="UP000288805"/>
    </source>
</evidence>
<accession>A0A438GB99</accession>
<dbReference type="PANTHER" id="PTHR43201">
    <property type="entry name" value="ACYL-COA SYNTHETASE"/>
    <property type="match status" value="1"/>
</dbReference>
<dbReference type="SUPFAM" id="SSF56801">
    <property type="entry name" value="Acetyl-CoA synthetase-like"/>
    <property type="match status" value="1"/>
</dbReference>
<feature type="domain" description="AMP-binding enzyme C-terminal" evidence="4">
    <location>
        <begin position="741"/>
        <end position="805"/>
    </location>
</feature>
<dbReference type="InterPro" id="IPR025110">
    <property type="entry name" value="AMP-bd_C"/>
</dbReference>
<dbReference type="Pfam" id="PF00501">
    <property type="entry name" value="AMP-binding"/>
    <property type="match status" value="2"/>
</dbReference>
<dbReference type="InterPro" id="IPR045851">
    <property type="entry name" value="AMP-bd_C_sf"/>
</dbReference>
<dbReference type="InterPro" id="IPR000873">
    <property type="entry name" value="AMP-dep_synth/lig_dom"/>
</dbReference>
<dbReference type="NCBIfam" id="TIGR01571">
    <property type="entry name" value="A_thal_Cys_rich"/>
    <property type="match status" value="1"/>
</dbReference>
<dbReference type="PANTHER" id="PTHR43201:SF8">
    <property type="entry name" value="ACYL-COA SYNTHETASE FAMILY MEMBER 3"/>
    <property type="match status" value="1"/>
</dbReference>
<evidence type="ECO:0000259" key="4">
    <source>
        <dbReference type="Pfam" id="PF13193"/>
    </source>
</evidence>
<feature type="region of interest" description="Disordered" evidence="2">
    <location>
        <begin position="226"/>
        <end position="247"/>
    </location>
</feature>
<organism evidence="5 6">
    <name type="scientific">Vitis vinifera</name>
    <name type="common">Grape</name>
    <dbReference type="NCBI Taxonomy" id="29760"/>
    <lineage>
        <taxon>Eukaryota</taxon>
        <taxon>Viridiplantae</taxon>
        <taxon>Streptophyta</taxon>
        <taxon>Embryophyta</taxon>
        <taxon>Tracheophyta</taxon>
        <taxon>Spermatophyta</taxon>
        <taxon>Magnoliopsida</taxon>
        <taxon>eudicotyledons</taxon>
        <taxon>Gunneridae</taxon>
        <taxon>Pentapetalae</taxon>
        <taxon>rosids</taxon>
        <taxon>Vitales</taxon>
        <taxon>Vitaceae</taxon>
        <taxon>Viteae</taxon>
        <taxon>Vitis</taxon>
    </lineage>
</organism>
<dbReference type="InterPro" id="IPR042099">
    <property type="entry name" value="ANL_N_sf"/>
</dbReference>
<dbReference type="InterPro" id="IPR006461">
    <property type="entry name" value="PLAC_motif_containing"/>
</dbReference>
<proteinExistence type="inferred from homology"/>
<comment type="similarity">
    <text evidence="1">Belongs to the ATP-dependent AMP-binding enzyme family.</text>
</comment>
<feature type="domain" description="AMP-dependent synthetase/ligase" evidence="3">
    <location>
        <begin position="554"/>
        <end position="680"/>
    </location>
</feature>
<dbReference type="Gene3D" id="3.40.50.12780">
    <property type="entry name" value="N-terminal domain of ligase-like"/>
    <property type="match status" value="2"/>
</dbReference>
<protein>
    <submittedName>
        <fullName evidence="5">Malonate--CoA ligase</fullName>
    </submittedName>
</protein>
<evidence type="ECO:0000256" key="2">
    <source>
        <dbReference type="SAM" id="MobiDB-lite"/>
    </source>
</evidence>